<feature type="compositionally biased region" description="Basic and acidic residues" evidence="1">
    <location>
        <begin position="424"/>
        <end position="433"/>
    </location>
</feature>
<gene>
    <name evidence="2" type="ORF">PPNO1_LOCUS5534</name>
</gene>
<protein>
    <recommendedName>
        <fullName evidence="4">VWFA domain-containing protein</fullName>
    </recommendedName>
</protein>
<reference evidence="2" key="1">
    <citation type="submission" date="2022-11" db="EMBL/GenBank/DDBJ databases">
        <authorList>
            <person name="Scott C."/>
            <person name="Bruce N."/>
        </authorList>
    </citation>
    <scope>NUCLEOTIDE SEQUENCE</scope>
</reference>
<comment type="caution">
    <text evidence="2">The sequence shown here is derived from an EMBL/GenBank/DDBJ whole genome shotgun (WGS) entry which is preliminary data.</text>
</comment>
<accession>A0A9P1MAK5</accession>
<organism evidence="2 3">
    <name type="scientific">Parascedosporium putredinis</name>
    <dbReference type="NCBI Taxonomy" id="1442378"/>
    <lineage>
        <taxon>Eukaryota</taxon>
        <taxon>Fungi</taxon>
        <taxon>Dikarya</taxon>
        <taxon>Ascomycota</taxon>
        <taxon>Pezizomycotina</taxon>
        <taxon>Sordariomycetes</taxon>
        <taxon>Hypocreomycetidae</taxon>
        <taxon>Microascales</taxon>
        <taxon>Microascaceae</taxon>
        <taxon>Parascedosporium</taxon>
    </lineage>
</organism>
<feature type="compositionally biased region" description="Low complexity" evidence="1">
    <location>
        <begin position="442"/>
        <end position="453"/>
    </location>
</feature>
<feature type="compositionally biased region" description="Basic and acidic residues" evidence="1">
    <location>
        <begin position="31"/>
        <end position="53"/>
    </location>
</feature>
<sequence>MPDKELWEPSRTNTASQSYPPPWPPSTSRQCARDGEDRDGNVSDECSRRDDLNRAGNSYSGGRGTHTGLVQVLREDDMEDLAAPQSPHSTLSYPMSWPTLHENDYWDGPGDSNPRDYHVRTEPHPGRGRDTHTSPDDEIQEPKMDPAPRLRSPTRAHSVSRRPHEGGYMTNLSYRDSRGTSRPGASQQGVGQRTRKRQEEEVQEEADTEDYNPPRRVPRAPSMSQRPHEGGYMTNLSRRDPQDISWPAASQQRGSRRTRKRQDEEIQEEADTEEPTPPPRRAPRSSSVSRRPHEGGYTTNPSHRDSRDIYRPAESQRRGSRRSRRNQGEEAQEDADTEGPTSRPRRSTSTRTPSTSRYMPRGGDHQARSGTNITQGTLTLTLDVSESSGQESDVPVQAPRAPVSGKSKHGPRDGDSQQVSNGDSSKRDYRDSGYQHLSAAQPRRSTSRSPGRGLAIPDFYNILQDTGLFQKPKRNAALNRLYDALGKINSKGGRDQIFLIDDASSMAYHKSKVEQCARVLAYAAKVSDPDGMDVYFTSEMHNRKTYKRSSQVEAAIRKHDFRPYRTTNMAKCLGELLDGRRGRLRRLRRASIYVLTDAVWEDCDPGVDHCIVREARTLKEEGSLPSDLMIQFIRFGDQGDSQLAERLRYLDDDLVDRFDLGEFDIVDTRHCDGDVSEMLIGSISRVNDRRSS</sequence>
<dbReference type="Proteomes" id="UP000838763">
    <property type="component" value="Unassembled WGS sequence"/>
</dbReference>
<keyword evidence="3" id="KW-1185">Reference proteome</keyword>
<feature type="compositionally biased region" description="Acidic residues" evidence="1">
    <location>
        <begin position="201"/>
        <end position="210"/>
    </location>
</feature>
<feature type="compositionally biased region" description="Polar residues" evidence="1">
    <location>
        <begin position="368"/>
        <end position="391"/>
    </location>
</feature>
<evidence type="ECO:0000313" key="3">
    <source>
        <dbReference type="Proteomes" id="UP000838763"/>
    </source>
</evidence>
<feature type="compositionally biased region" description="Acidic residues" evidence="1">
    <location>
        <begin position="265"/>
        <end position="274"/>
    </location>
</feature>
<dbReference type="OrthoDB" id="9992527at2759"/>
<dbReference type="EMBL" id="CALLCH030000013">
    <property type="protein sequence ID" value="CAI4215860.1"/>
    <property type="molecule type" value="Genomic_DNA"/>
</dbReference>
<feature type="compositionally biased region" description="Basic and acidic residues" evidence="1">
    <location>
        <begin position="113"/>
        <end position="148"/>
    </location>
</feature>
<dbReference type="PANTHER" id="PTHR34706">
    <property type="entry name" value="SLR1338 PROTEIN"/>
    <property type="match status" value="1"/>
</dbReference>
<feature type="compositionally biased region" description="Basic residues" evidence="1">
    <location>
        <begin position="152"/>
        <end position="161"/>
    </location>
</feature>
<name>A0A9P1MAK5_9PEZI</name>
<evidence type="ECO:0000256" key="1">
    <source>
        <dbReference type="SAM" id="MobiDB-lite"/>
    </source>
</evidence>
<feature type="compositionally biased region" description="Basic and acidic residues" evidence="1">
    <location>
        <begin position="302"/>
        <end position="317"/>
    </location>
</feature>
<dbReference type="PANTHER" id="PTHR34706:SF1">
    <property type="entry name" value="VWFA DOMAIN-CONTAINING PROTEIN"/>
    <property type="match status" value="1"/>
</dbReference>
<evidence type="ECO:0008006" key="4">
    <source>
        <dbReference type="Google" id="ProtNLM"/>
    </source>
</evidence>
<evidence type="ECO:0000313" key="2">
    <source>
        <dbReference type="EMBL" id="CAI4215860.1"/>
    </source>
</evidence>
<proteinExistence type="predicted"/>
<dbReference type="AlphaFoldDB" id="A0A9P1MAK5"/>
<feature type="region of interest" description="Disordered" evidence="1">
    <location>
        <begin position="1"/>
        <end position="453"/>
    </location>
</feature>